<evidence type="ECO:0000256" key="6">
    <source>
        <dbReference type="ARBA" id="ARBA00044535"/>
    </source>
</evidence>
<dbReference type="InterPro" id="IPR011545">
    <property type="entry name" value="DEAD/DEAH_box_helicase_dom"/>
</dbReference>
<accession>A0ABU0A2F4</accession>
<keyword evidence="11" id="KW-1185">Reference proteome</keyword>
<proteinExistence type="predicted"/>
<evidence type="ECO:0000259" key="9">
    <source>
        <dbReference type="PROSITE" id="PS51194"/>
    </source>
</evidence>
<dbReference type="PROSITE" id="PS51194">
    <property type="entry name" value="HELICASE_CTER"/>
    <property type="match status" value="1"/>
</dbReference>
<dbReference type="Pfam" id="PF00270">
    <property type="entry name" value="DEAD"/>
    <property type="match status" value="1"/>
</dbReference>
<evidence type="ECO:0000256" key="3">
    <source>
        <dbReference type="ARBA" id="ARBA00022806"/>
    </source>
</evidence>
<reference evidence="10 11" key="1">
    <citation type="submission" date="2023-07" db="EMBL/GenBank/DDBJ databases">
        <title>Genomic Encyclopedia of Type Strains, Phase IV (KMG-IV): sequencing the most valuable type-strain genomes for metagenomic binning, comparative biology and taxonomic classification.</title>
        <authorList>
            <person name="Goeker M."/>
        </authorList>
    </citation>
    <scope>NUCLEOTIDE SEQUENCE [LARGE SCALE GENOMIC DNA]</scope>
    <source>
        <strain evidence="10 11">DSM 9768</strain>
    </source>
</reference>
<comment type="caution">
    <text evidence="10">The sequence shown here is derived from an EMBL/GenBank/DDBJ whole genome shotgun (WGS) entry which is preliminary data.</text>
</comment>
<dbReference type="CDD" id="cd17920">
    <property type="entry name" value="DEXHc_RecQ"/>
    <property type="match status" value="1"/>
</dbReference>
<dbReference type="SMART" id="SM00490">
    <property type="entry name" value="HELICc"/>
    <property type="match status" value="1"/>
</dbReference>
<dbReference type="InterPro" id="IPR001650">
    <property type="entry name" value="Helicase_C-like"/>
</dbReference>
<feature type="domain" description="Helicase C-terminal" evidence="9">
    <location>
        <begin position="216"/>
        <end position="377"/>
    </location>
</feature>
<feature type="domain" description="Helicase ATP-binding" evidence="8">
    <location>
        <begin position="25"/>
        <end position="192"/>
    </location>
</feature>
<evidence type="ECO:0000259" key="8">
    <source>
        <dbReference type="PROSITE" id="PS51192"/>
    </source>
</evidence>
<dbReference type="Pfam" id="PF16124">
    <property type="entry name" value="RecQ_Zn_bind"/>
    <property type="match status" value="1"/>
</dbReference>
<keyword evidence="2 10" id="KW-0378">Hydrolase</keyword>
<evidence type="ECO:0000256" key="7">
    <source>
        <dbReference type="ARBA" id="ARBA00044550"/>
    </source>
</evidence>
<dbReference type="PANTHER" id="PTHR13710">
    <property type="entry name" value="DNA HELICASE RECQ FAMILY MEMBER"/>
    <property type="match status" value="1"/>
</dbReference>
<dbReference type="EMBL" id="JAUSUG010000032">
    <property type="protein sequence ID" value="MDQ0257676.1"/>
    <property type="molecule type" value="Genomic_DNA"/>
</dbReference>
<dbReference type="Pfam" id="PF00271">
    <property type="entry name" value="Helicase_C"/>
    <property type="match status" value="1"/>
</dbReference>
<dbReference type="SMART" id="SM00487">
    <property type="entry name" value="DEXDc"/>
    <property type="match status" value="1"/>
</dbReference>
<dbReference type="GO" id="GO:0003678">
    <property type="term" value="F:DNA helicase activity"/>
    <property type="evidence" value="ECO:0007669"/>
    <property type="project" value="UniProtKB-EC"/>
</dbReference>
<dbReference type="PROSITE" id="PS51192">
    <property type="entry name" value="HELICASE_ATP_BIND_1"/>
    <property type="match status" value="1"/>
</dbReference>
<keyword evidence="5" id="KW-0238">DNA-binding</keyword>
<dbReference type="InterPro" id="IPR004589">
    <property type="entry name" value="DNA_helicase_ATP-dep_RecQ"/>
</dbReference>
<keyword evidence="1" id="KW-0547">Nucleotide-binding</keyword>
<sequence>MINLTELLKSKFGHDQFRPGQEEIIQSVLSKRDVLAILPTGAGKTLCYHFPAKLMEGMTIVVSPLLSLMEDQVHQLRAAGDKNVVQLNGLLTFEEKKRILRSLNKNSILFISPEMLTNDLVIRRVSGIQIGLFVVDEAHCISQWGHEFRTDYLRLHEVKERIGNPPCLALTATATSQVEEDIIKKLAMEQPVIHRFSVNRKQIKLITVEAFDKTEKLDLFFEHLKRLVKPAIIYTSTRKEAVAMAETMKEKGYVDVAFYHGGMTKEDRLLIQHQFLNNEINYICSTNAFGMGINKPNVRSVIHLHIPPSIEQYVQEIGRAGRDGQESTALLLYTKEDRAVPMAFIDQEFPTERELKTWFSVLKGWNPTTPLVDSSVMEELQRVLFIDETRWKMLLYYFRKFGALDDKHIHMERVNDQLFKKLYQHFLSRRKHKENNFYQIESLLNGKECIRKGVLQYFGEEMTGTLKKCCSNCGLTIENYPLNDYSQDENTFASWQEELENILVPYNRRGLLNETSRHN</sequence>
<dbReference type="NCBIfam" id="TIGR00614">
    <property type="entry name" value="recQ_fam"/>
    <property type="match status" value="1"/>
</dbReference>
<dbReference type="InterPro" id="IPR014001">
    <property type="entry name" value="Helicase_ATP-bd"/>
</dbReference>
<evidence type="ECO:0000313" key="10">
    <source>
        <dbReference type="EMBL" id="MDQ0257676.1"/>
    </source>
</evidence>
<dbReference type="Proteomes" id="UP001230005">
    <property type="component" value="Unassembled WGS sequence"/>
</dbReference>
<keyword evidence="4" id="KW-0067">ATP-binding</keyword>
<organism evidence="10 11">
    <name type="scientific">Evansella vedderi</name>
    <dbReference type="NCBI Taxonomy" id="38282"/>
    <lineage>
        <taxon>Bacteria</taxon>
        <taxon>Bacillati</taxon>
        <taxon>Bacillota</taxon>
        <taxon>Bacilli</taxon>
        <taxon>Bacillales</taxon>
        <taxon>Bacillaceae</taxon>
        <taxon>Evansella</taxon>
    </lineage>
</organism>
<dbReference type="PANTHER" id="PTHR13710:SF84">
    <property type="entry name" value="ATP-DEPENDENT DNA HELICASE RECS-RELATED"/>
    <property type="match status" value="1"/>
</dbReference>
<dbReference type="InterPro" id="IPR002464">
    <property type="entry name" value="DNA/RNA_helicase_DEAH_CS"/>
</dbReference>
<protein>
    <recommendedName>
        <fullName evidence="6">ATP-dependent DNA helicase RecQ</fullName>
    </recommendedName>
    <alternativeName>
        <fullName evidence="7">DNA 3'-5' helicase RecQ</fullName>
    </alternativeName>
</protein>
<dbReference type="InterPro" id="IPR032284">
    <property type="entry name" value="RecQ_Zn-bd"/>
</dbReference>
<dbReference type="GO" id="GO:0016787">
    <property type="term" value="F:hydrolase activity"/>
    <property type="evidence" value="ECO:0007669"/>
    <property type="project" value="UniProtKB-KW"/>
</dbReference>
<evidence type="ECO:0000256" key="4">
    <source>
        <dbReference type="ARBA" id="ARBA00022840"/>
    </source>
</evidence>
<evidence type="ECO:0000313" key="11">
    <source>
        <dbReference type="Proteomes" id="UP001230005"/>
    </source>
</evidence>
<evidence type="ECO:0000256" key="1">
    <source>
        <dbReference type="ARBA" id="ARBA00022741"/>
    </source>
</evidence>
<evidence type="ECO:0000256" key="5">
    <source>
        <dbReference type="ARBA" id="ARBA00023125"/>
    </source>
</evidence>
<dbReference type="SUPFAM" id="SSF52540">
    <property type="entry name" value="P-loop containing nucleoside triphosphate hydrolases"/>
    <property type="match status" value="1"/>
</dbReference>
<dbReference type="RefSeq" id="WP_307331777.1">
    <property type="nucleotide sequence ID" value="NZ_JAUSUG010000032.1"/>
</dbReference>
<dbReference type="PROSITE" id="PS00690">
    <property type="entry name" value="DEAH_ATP_HELICASE"/>
    <property type="match status" value="1"/>
</dbReference>
<dbReference type="Gene3D" id="3.40.50.300">
    <property type="entry name" value="P-loop containing nucleotide triphosphate hydrolases"/>
    <property type="match status" value="2"/>
</dbReference>
<keyword evidence="3 10" id="KW-0347">Helicase</keyword>
<dbReference type="InterPro" id="IPR027417">
    <property type="entry name" value="P-loop_NTPase"/>
</dbReference>
<name>A0ABU0A2F4_9BACI</name>
<evidence type="ECO:0000256" key="2">
    <source>
        <dbReference type="ARBA" id="ARBA00022801"/>
    </source>
</evidence>
<gene>
    <name evidence="10" type="ORF">J2S74_005138</name>
</gene>